<dbReference type="PROSITE" id="PS51257">
    <property type="entry name" value="PROKAR_LIPOPROTEIN"/>
    <property type="match status" value="1"/>
</dbReference>
<evidence type="ECO:0000256" key="1">
    <source>
        <dbReference type="SAM" id="MobiDB-lite"/>
    </source>
</evidence>
<evidence type="ECO:0000256" key="2">
    <source>
        <dbReference type="SAM" id="SignalP"/>
    </source>
</evidence>
<feature type="region of interest" description="Disordered" evidence="1">
    <location>
        <begin position="195"/>
        <end position="218"/>
    </location>
</feature>
<feature type="signal peptide" evidence="2">
    <location>
        <begin position="1"/>
        <end position="21"/>
    </location>
</feature>
<feature type="chain" id="PRO_5045210142" evidence="2">
    <location>
        <begin position="22"/>
        <end position="218"/>
    </location>
</feature>
<reference evidence="3 4" key="1">
    <citation type="submission" date="2023-01" db="EMBL/GenBank/DDBJ databases">
        <title>Novel species of the genus Asticcacaulis isolated from rivers.</title>
        <authorList>
            <person name="Lu H."/>
        </authorList>
    </citation>
    <scope>NUCLEOTIDE SEQUENCE [LARGE SCALE GENOMIC DNA]</scope>
    <source>
        <strain evidence="3 4">BYS171W</strain>
    </source>
</reference>
<protein>
    <submittedName>
        <fullName evidence="3">Uncharacterized protein</fullName>
    </submittedName>
</protein>
<name>A0ABT5HSD5_9CAUL</name>
<sequence length="218" mass="23494">MKFAQRLIAGLLLLGLAACDAGPSAVLTDGKGEAPAAQVAPRETPAPIAEASPPVVAAEVPAPEVETAEVGTAEPVKQTAIRLKPGPAEKATKTKFGDWPLWSSNRQYTAYENATYHFEKHGAEVGAKSYEEWLAIVHGFIHAPPPGVQTLARNNGDTLFYDPNRNVFAVMTKKGAPRTLFRPYEGAAYWQKQKQVESERRTMTRDSYGGGFEGGGEP</sequence>
<accession>A0ABT5HSD5</accession>
<keyword evidence="2" id="KW-0732">Signal</keyword>
<feature type="compositionally biased region" description="Basic and acidic residues" evidence="1">
    <location>
        <begin position="195"/>
        <end position="204"/>
    </location>
</feature>
<proteinExistence type="predicted"/>
<dbReference type="Proteomes" id="UP001214854">
    <property type="component" value="Unassembled WGS sequence"/>
</dbReference>
<dbReference type="RefSeq" id="WP_272747459.1">
    <property type="nucleotide sequence ID" value="NZ_JAQQKX010000004.1"/>
</dbReference>
<comment type="caution">
    <text evidence="3">The sequence shown here is derived from an EMBL/GenBank/DDBJ whole genome shotgun (WGS) entry which is preliminary data.</text>
</comment>
<organism evidence="3 4">
    <name type="scientific">Asticcacaulis aquaticus</name>
    <dbReference type="NCBI Taxonomy" id="2984212"/>
    <lineage>
        <taxon>Bacteria</taxon>
        <taxon>Pseudomonadati</taxon>
        <taxon>Pseudomonadota</taxon>
        <taxon>Alphaproteobacteria</taxon>
        <taxon>Caulobacterales</taxon>
        <taxon>Caulobacteraceae</taxon>
        <taxon>Asticcacaulis</taxon>
    </lineage>
</organism>
<gene>
    <name evidence="3" type="ORF">PQU92_06790</name>
</gene>
<keyword evidence="4" id="KW-1185">Reference proteome</keyword>
<evidence type="ECO:0000313" key="4">
    <source>
        <dbReference type="Proteomes" id="UP001214854"/>
    </source>
</evidence>
<evidence type="ECO:0000313" key="3">
    <source>
        <dbReference type="EMBL" id="MDC7682975.1"/>
    </source>
</evidence>
<feature type="compositionally biased region" description="Gly residues" evidence="1">
    <location>
        <begin position="208"/>
        <end position="218"/>
    </location>
</feature>
<dbReference type="EMBL" id="JAQQKX010000004">
    <property type="protein sequence ID" value="MDC7682975.1"/>
    <property type="molecule type" value="Genomic_DNA"/>
</dbReference>